<organism evidence="1 2">
    <name type="scientific">Siminovitchia terrae</name>
    <name type="common">Bacillus terrae</name>
    <dbReference type="NCBI Taxonomy" id="1914933"/>
    <lineage>
        <taxon>Bacteria</taxon>
        <taxon>Bacillati</taxon>
        <taxon>Bacillota</taxon>
        <taxon>Bacilli</taxon>
        <taxon>Bacillales</taxon>
        <taxon>Bacillaceae</taxon>
        <taxon>Siminovitchia</taxon>
    </lineage>
</organism>
<dbReference type="RefSeq" id="WP_120115376.1">
    <property type="nucleotide sequence ID" value="NZ_BORJ01000014.1"/>
</dbReference>
<reference evidence="1 2" key="1">
    <citation type="submission" date="2018-12" db="EMBL/GenBank/DDBJ databases">
        <authorList>
            <person name="Sun L."/>
            <person name="Chen Z."/>
        </authorList>
    </citation>
    <scope>NUCLEOTIDE SEQUENCE [LARGE SCALE GENOMIC DNA]</scope>
    <source>
        <strain evidence="1 2">LMG 29736</strain>
    </source>
</reference>
<dbReference type="EMBL" id="QYTW02000004">
    <property type="protein sequence ID" value="RST60537.1"/>
    <property type="molecule type" value="Genomic_DNA"/>
</dbReference>
<proteinExistence type="predicted"/>
<name>A0A429XAS6_SIMTE</name>
<evidence type="ECO:0000313" key="1">
    <source>
        <dbReference type="EMBL" id="RST60537.1"/>
    </source>
</evidence>
<protein>
    <submittedName>
        <fullName evidence="1">Uncharacterized protein</fullName>
    </submittedName>
</protein>
<dbReference type="Proteomes" id="UP000287296">
    <property type="component" value="Unassembled WGS sequence"/>
</dbReference>
<sequence length="79" mass="8639">MPQIFRGNLSSLSSIKSGPKYAKAHLIKEMGGLLVNAVIFVCASLMTQPVSKETIEFFPDMVEGLYEDQTPVSLHVGIK</sequence>
<accession>A0A429XAS6</accession>
<evidence type="ECO:0000313" key="2">
    <source>
        <dbReference type="Proteomes" id="UP000287296"/>
    </source>
</evidence>
<comment type="caution">
    <text evidence="1">The sequence shown here is derived from an EMBL/GenBank/DDBJ whole genome shotgun (WGS) entry which is preliminary data.</text>
</comment>
<dbReference type="AlphaFoldDB" id="A0A429XAS6"/>
<gene>
    <name evidence="1" type="ORF">D5F11_006810</name>
</gene>